<dbReference type="Proteomes" id="UP001182304">
    <property type="component" value="Unassembled WGS sequence"/>
</dbReference>
<comment type="caution">
    <text evidence="1">The sequence shown here is derived from an EMBL/GenBank/DDBJ whole genome shotgun (WGS) entry which is preliminary data.</text>
</comment>
<dbReference type="InterPro" id="IPR038765">
    <property type="entry name" value="Papain-like_cys_pep_sf"/>
</dbReference>
<evidence type="ECO:0000313" key="1">
    <source>
        <dbReference type="EMBL" id="MDT3453458.1"/>
    </source>
</evidence>
<sequence>MTKVYLALYKGKKIGNSPSALLARSADFLVRKFTKGIYSHCELALKSNNQFICYSSSIREGGVRRKVMNLDKDKWDLIELHEVTEKQIESYFKQTKGMKYDFWGAIGIVLCIKQKRSKFFCSEWCFNAIKNSDQGWRFSPNHIAVIFKGLSV</sequence>
<proteinExistence type="predicted"/>
<protein>
    <submittedName>
        <fullName evidence="1">Enoyl-CoA hydratase</fullName>
    </submittedName>
</protein>
<dbReference type="AlphaFoldDB" id="A0AAW8VA19"/>
<dbReference type="Gene3D" id="3.90.1720.10">
    <property type="entry name" value="endopeptidase domain like (from Nostoc punctiforme)"/>
    <property type="match status" value="1"/>
</dbReference>
<dbReference type="RefSeq" id="WP_223131953.1">
    <property type="nucleotide sequence ID" value="NZ_CP082272.1"/>
</dbReference>
<organism evidence="1 2">
    <name type="scientific">Pasteurella multocida</name>
    <dbReference type="NCBI Taxonomy" id="747"/>
    <lineage>
        <taxon>Bacteria</taxon>
        <taxon>Pseudomonadati</taxon>
        <taxon>Pseudomonadota</taxon>
        <taxon>Gammaproteobacteria</taxon>
        <taxon>Pasteurellales</taxon>
        <taxon>Pasteurellaceae</taxon>
        <taxon>Pasteurella</taxon>
    </lineage>
</organism>
<accession>A0AAW8VA19</accession>
<gene>
    <name evidence="1" type="ORF">NQF69_11865</name>
</gene>
<evidence type="ECO:0000313" key="2">
    <source>
        <dbReference type="Proteomes" id="UP001182304"/>
    </source>
</evidence>
<name>A0AAW8VA19_PASMD</name>
<reference evidence="1" key="1">
    <citation type="submission" date="2022-07" db="EMBL/GenBank/DDBJ databases">
        <title>Sequence of Pasteurella multocoda 17BRD-035.</title>
        <authorList>
            <person name="Roy Chowdhury P."/>
            <person name="Alhamami T."/>
            <person name="Trott D.J."/>
            <person name="Djordvevic S.P."/>
        </authorList>
    </citation>
    <scope>NUCLEOTIDE SEQUENCE</scope>
    <source>
        <strain evidence="1">17BRD-035</strain>
    </source>
</reference>
<dbReference type="SUPFAM" id="SSF54001">
    <property type="entry name" value="Cysteine proteinases"/>
    <property type="match status" value="1"/>
</dbReference>
<dbReference type="EMBL" id="JANIEN010000024">
    <property type="protein sequence ID" value="MDT3453458.1"/>
    <property type="molecule type" value="Genomic_DNA"/>
</dbReference>